<evidence type="ECO:0000256" key="2">
    <source>
        <dbReference type="ARBA" id="ARBA00008016"/>
    </source>
</evidence>
<dbReference type="GO" id="GO:0009432">
    <property type="term" value="P:SOS response"/>
    <property type="evidence" value="ECO:0007669"/>
    <property type="project" value="UniProtKB-UniRule"/>
</dbReference>
<feature type="binding site" evidence="12">
    <location>
        <begin position="30"/>
        <end position="37"/>
    </location>
    <ligand>
        <name>ATP</name>
        <dbReference type="ChEBI" id="CHEBI:30616"/>
    </ligand>
</feature>
<dbReference type="PROSITE" id="PS00618">
    <property type="entry name" value="RECF_2"/>
    <property type="match status" value="1"/>
</dbReference>
<name>A0A4R3KCI6_9BACI</name>
<evidence type="ECO:0000256" key="5">
    <source>
        <dbReference type="ARBA" id="ARBA00022705"/>
    </source>
</evidence>
<keyword evidence="4 12" id="KW-0963">Cytoplasm</keyword>
<evidence type="ECO:0000256" key="3">
    <source>
        <dbReference type="ARBA" id="ARBA00020170"/>
    </source>
</evidence>
<dbReference type="PANTHER" id="PTHR32182">
    <property type="entry name" value="DNA REPLICATION AND REPAIR PROTEIN RECF"/>
    <property type="match status" value="1"/>
</dbReference>
<evidence type="ECO:0000256" key="6">
    <source>
        <dbReference type="ARBA" id="ARBA00022741"/>
    </source>
</evidence>
<evidence type="ECO:0000256" key="13">
    <source>
        <dbReference type="RuleBase" id="RU000578"/>
    </source>
</evidence>
<dbReference type="Pfam" id="PF02463">
    <property type="entry name" value="SMC_N"/>
    <property type="match status" value="1"/>
</dbReference>
<keyword evidence="7 12" id="KW-0227">DNA damage</keyword>
<evidence type="ECO:0000313" key="16">
    <source>
        <dbReference type="Proteomes" id="UP000295788"/>
    </source>
</evidence>
<dbReference type="GO" id="GO:0003697">
    <property type="term" value="F:single-stranded DNA binding"/>
    <property type="evidence" value="ECO:0007669"/>
    <property type="project" value="UniProtKB-UniRule"/>
</dbReference>
<evidence type="ECO:0000256" key="1">
    <source>
        <dbReference type="ARBA" id="ARBA00004496"/>
    </source>
</evidence>
<comment type="caution">
    <text evidence="15">The sequence shown here is derived from an EMBL/GenBank/DDBJ whole genome shotgun (WGS) entry which is preliminary data.</text>
</comment>
<dbReference type="OrthoDB" id="9803889at2"/>
<dbReference type="EMBL" id="SMAB01000015">
    <property type="protein sequence ID" value="TCS80827.1"/>
    <property type="molecule type" value="Genomic_DNA"/>
</dbReference>
<dbReference type="GO" id="GO:0006260">
    <property type="term" value="P:DNA replication"/>
    <property type="evidence" value="ECO:0007669"/>
    <property type="project" value="UniProtKB-UniRule"/>
</dbReference>
<dbReference type="PROSITE" id="PS00617">
    <property type="entry name" value="RECF_1"/>
    <property type="match status" value="1"/>
</dbReference>
<comment type="function">
    <text evidence="12 13">The RecF protein is involved in DNA metabolism; it is required for DNA replication and normal SOS inducibility. RecF binds preferentially to single-stranded, linear DNA. It also seems to bind ATP.</text>
</comment>
<dbReference type="GO" id="GO:0006302">
    <property type="term" value="P:double-strand break repair"/>
    <property type="evidence" value="ECO:0007669"/>
    <property type="project" value="TreeGrafter"/>
</dbReference>
<dbReference type="SUPFAM" id="SSF52540">
    <property type="entry name" value="P-loop containing nucleoside triphosphate hydrolases"/>
    <property type="match status" value="1"/>
</dbReference>
<dbReference type="InterPro" id="IPR027417">
    <property type="entry name" value="P-loop_NTPase"/>
</dbReference>
<dbReference type="InterPro" id="IPR001238">
    <property type="entry name" value="DNA-binding_RecF"/>
</dbReference>
<evidence type="ECO:0000256" key="11">
    <source>
        <dbReference type="ARBA" id="ARBA00023236"/>
    </source>
</evidence>
<keyword evidence="9 12" id="KW-0238">DNA-binding</keyword>
<proteinExistence type="inferred from homology"/>
<evidence type="ECO:0000256" key="12">
    <source>
        <dbReference type="HAMAP-Rule" id="MF_00365"/>
    </source>
</evidence>
<feature type="domain" description="RecF/RecN/SMC N-terminal" evidence="14">
    <location>
        <begin position="2"/>
        <end position="349"/>
    </location>
</feature>
<evidence type="ECO:0000256" key="8">
    <source>
        <dbReference type="ARBA" id="ARBA00022840"/>
    </source>
</evidence>
<protein>
    <recommendedName>
        <fullName evidence="3 12">DNA replication and repair protein RecF</fullName>
    </recommendedName>
</protein>
<dbReference type="GO" id="GO:0005524">
    <property type="term" value="F:ATP binding"/>
    <property type="evidence" value="ECO:0007669"/>
    <property type="project" value="UniProtKB-UniRule"/>
</dbReference>
<evidence type="ECO:0000256" key="4">
    <source>
        <dbReference type="ARBA" id="ARBA00022490"/>
    </source>
</evidence>
<keyword evidence="10 12" id="KW-0234">DNA repair</keyword>
<dbReference type="NCBIfam" id="TIGR00611">
    <property type="entry name" value="recf"/>
    <property type="match status" value="1"/>
</dbReference>
<dbReference type="InterPro" id="IPR018078">
    <property type="entry name" value="DNA-binding_RecF_CS"/>
</dbReference>
<sequence>MFLTHLHLKNYRNYAELDLLFDQRINIFQGNNAQGKTNIVEAIYLLALAKSHRTAKEKELVQWGQSFSVIKGTVERTMGNVSLEIQITDKGKKAKINALEQKKLSDYIGAFNVILFAPEDLTLVKGSPQYRRKFLDIEIGQIQPSYLYHLAQYQKVLQQRNNLLKDFSKVKKNKLEMLEIWNVQMVEHGAKILDKRLKFLKKLEKRAQEVHDGITEGMENLNIYYKSSIPLEKGLETESDIRFQFERIIEKYMPLELNRGTSMIGPHRDDLDFYINQIDVRSYGSQGQQRTTALSLKLAEIELIHEEIGEYPILLLDDVLSELDKKRQTHLIKTIENKVQTMITTTTTEGIDLIHLNHSSNFYVSMGKVTKKD</sequence>
<keyword evidence="6 12" id="KW-0547">Nucleotide-binding</keyword>
<reference evidence="15 16" key="1">
    <citation type="submission" date="2019-03" db="EMBL/GenBank/DDBJ databases">
        <title>Genomic Encyclopedia of Type Strains, Phase IV (KMG-IV): sequencing the most valuable type-strain genomes for metagenomic binning, comparative biology and taxonomic classification.</title>
        <authorList>
            <person name="Goeker M."/>
        </authorList>
    </citation>
    <scope>NUCLEOTIDE SEQUENCE [LARGE SCALE GENOMIC DNA]</scope>
    <source>
        <strain evidence="15 16">DSM 23802</strain>
    </source>
</reference>
<keyword evidence="8 12" id="KW-0067">ATP-binding</keyword>
<dbReference type="PANTHER" id="PTHR32182:SF0">
    <property type="entry name" value="DNA REPLICATION AND REPAIR PROTEIN RECF"/>
    <property type="match status" value="1"/>
</dbReference>
<dbReference type="CDD" id="cd03242">
    <property type="entry name" value="ABC_RecF"/>
    <property type="match status" value="1"/>
</dbReference>
<evidence type="ECO:0000256" key="9">
    <source>
        <dbReference type="ARBA" id="ARBA00023125"/>
    </source>
</evidence>
<keyword evidence="11 12" id="KW-0742">SOS response</keyword>
<dbReference type="RefSeq" id="WP_132769656.1">
    <property type="nucleotide sequence ID" value="NZ_SMAB01000015.1"/>
</dbReference>
<organism evidence="15 16">
    <name type="scientific">Tepidibacillus fermentans</name>
    <dbReference type="NCBI Taxonomy" id="1281767"/>
    <lineage>
        <taxon>Bacteria</taxon>
        <taxon>Bacillati</taxon>
        <taxon>Bacillota</taxon>
        <taxon>Bacilli</taxon>
        <taxon>Bacillales</taxon>
        <taxon>Bacillaceae</taxon>
        <taxon>Tepidibacillus</taxon>
    </lineage>
</organism>
<dbReference type="Proteomes" id="UP000295788">
    <property type="component" value="Unassembled WGS sequence"/>
</dbReference>
<dbReference type="GO" id="GO:0005737">
    <property type="term" value="C:cytoplasm"/>
    <property type="evidence" value="ECO:0007669"/>
    <property type="project" value="UniProtKB-SubCell"/>
</dbReference>
<comment type="similarity">
    <text evidence="2 12 13">Belongs to the RecF family.</text>
</comment>
<evidence type="ECO:0000256" key="10">
    <source>
        <dbReference type="ARBA" id="ARBA00023204"/>
    </source>
</evidence>
<evidence type="ECO:0000313" key="15">
    <source>
        <dbReference type="EMBL" id="TCS80827.1"/>
    </source>
</evidence>
<dbReference type="InterPro" id="IPR042174">
    <property type="entry name" value="RecF_2"/>
</dbReference>
<evidence type="ECO:0000256" key="7">
    <source>
        <dbReference type="ARBA" id="ARBA00022763"/>
    </source>
</evidence>
<dbReference type="Gene3D" id="1.20.1050.90">
    <property type="entry name" value="RecF/RecN/SMC, N-terminal domain"/>
    <property type="match status" value="1"/>
</dbReference>
<comment type="subcellular location">
    <subcellularLocation>
        <location evidence="1 12 13">Cytoplasm</location>
    </subcellularLocation>
</comment>
<dbReference type="FunFam" id="1.20.1050.90:FF:000002">
    <property type="entry name" value="DNA replication and repair protein RecF"/>
    <property type="match status" value="1"/>
</dbReference>
<keyword evidence="16" id="KW-1185">Reference proteome</keyword>
<dbReference type="GO" id="GO:0000731">
    <property type="term" value="P:DNA synthesis involved in DNA repair"/>
    <property type="evidence" value="ECO:0007669"/>
    <property type="project" value="TreeGrafter"/>
</dbReference>
<dbReference type="InterPro" id="IPR003395">
    <property type="entry name" value="RecF/RecN/SMC_N"/>
</dbReference>
<accession>A0A4R3KCI6</accession>
<keyword evidence="5 12" id="KW-0235">DNA replication</keyword>
<evidence type="ECO:0000259" key="14">
    <source>
        <dbReference type="Pfam" id="PF02463"/>
    </source>
</evidence>
<dbReference type="AlphaFoldDB" id="A0A4R3KCI6"/>
<gene>
    <name evidence="12" type="primary">recF</name>
    <name evidence="15" type="ORF">EDD72_11554</name>
</gene>
<dbReference type="HAMAP" id="MF_00365">
    <property type="entry name" value="RecF"/>
    <property type="match status" value="1"/>
</dbReference>
<dbReference type="Gene3D" id="3.40.50.300">
    <property type="entry name" value="P-loop containing nucleotide triphosphate hydrolases"/>
    <property type="match status" value="1"/>
</dbReference>